<reference evidence="1" key="1">
    <citation type="submission" date="2020-05" db="EMBL/GenBank/DDBJ databases">
        <authorList>
            <person name="Chiriac C."/>
            <person name="Salcher M."/>
            <person name="Ghai R."/>
            <person name="Kavagutti S V."/>
        </authorList>
    </citation>
    <scope>NUCLEOTIDE SEQUENCE</scope>
</reference>
<protein>
    <submittedName>
        <fullName evidence="1">Unannotated protein</fullName>
    </submittedName>
</protein>
<dbReference type="EMBL" id="CAFAAV010000108">
    <property type="protein sequence ID" value="CAB4822651.1"/>
    <property type="molecule type" value="Genomic_DNA"/>
</dbReference>
<proteinExistence type="predicted"/>
<sequence>MAVSRAGSTTVAAVLAFTVVGAVDDESVAGTPVLSTLSVTAGLTAPVWSMLVEPLLVEPLLPQAVSINTAVVATISSELRVAKWRCMVLTPSTRR</sequence>
<accession>A0A6J6ZLK1</accession>
<gene>
    <name evidence="1" type="ORF">UFOPK3099_01482</name>
</gene>
<name>A0A6J6ZLK1_9ZZZZ</name>
<dbReference type="AlphaFoldDB" id="A0A6J6ZLK1"/>
<organism evidence="1">
    <name type="scientific">freshwater metagenome</name>
    <dbReference type="NCBI Taxonomy" id="449393"/>
    <lineage>
        <taxon>unclassified sequences</taxon>
        <taxon>metagenomes</taxon>
        <taxon>ecological metagenomes</taxon>
    </lineage>
</organism>
<evidence type="ECO:0000313" key="1">
    <source>
        <dbReference type="EMBL" id="CAB4822651.1"/>
    </source>
</evidence>